<dbReference type="Proteomes" id="UP001141933">
    <property type="component" value="Unassembled WGS sequence"/>
</dbReference>
<dbReference type="EMBL" id="JAPZVM010000003">
    <property type="protein sequence ID" value="MCZ8372286.1"/>
    <property type="molecule type" value="Genomic_DNA"/>
</dbReference>
<keyword evidence="2" id="KW-0808">Transferase</keyword>
<gene>
    <name evidence="5" type="ORF">O6P32_06125</name>
</gene>
<evidence type="ECO:0000256" key="3">
    <source>
        <dbReference type="ARBA" id="ARBA00022777"/>
    </source>
</evidence>
<dbReference type="InterPro" id="IPR002173">
    <property type="entry name" value="Carboh/pur_kinase_PfkB_CS"/>
</dbReference>
<evidence type="ECO:0000313" key="6">
    <source>
        <dbReference type="Proteomes" id="UP001141933"/>
    </source>
</evidence>
<dbReference type="Pfam" id="PF00294">
    <property type="entry name" value="PfkB"/>
    <property type="match status" value="1"/>
</dbReference>
<dbReference type="InterPro" id="IPR050306">
    <property type="entry name" value="PfkB_Carbo_kinase"/>
</dbReference>
<dbReference type="CDD" id="cd01167">
    <property type="entry name" value="bac_FRK"/>
    <property type="match status" value="1"/>
</dbReference>
<evidence type="ECO:0000259" key="4">
    <source>
        <dbReference type="Pfam" id="PF00294"/>
    </source>
</evidence>
<dbReference type="PANTHER" id="PTHR43085">
    <property type="entry name" value="HEXOKINASE FAMILY MEMBER"/>
    <property type="match status" value="1"/>
</dbReference>
<evidence type="ECO:0000313" key="5">
    <source>
        <dbReference type="EMBL" id="MCZ8372286.1"/>
    </source>
</evidence>
<comment type="similarity">
    <text evidence="1">Belongs to the carbohydrate kinase PfkB family.</text>
</comment>
<proteinExistence type="inferred from homology"/>
<dbReference type="InterPro" id="IPR029056">
    <property type="entry name" value="Ribokinase-like"/>
</dbReference>
<protein>
    <submittedName>
        <fullName evidence="5">Carbohydrate kinase</fullName>
    </submittedName>
</protein>
<comment type="caution">
    <text evidence="5">The sequence shown here is derived from an EMBL/GenBank/DDBJ whole genome shotgun (WGS) entry which is preliminary data.</text>
</comment>
<dbReference type="PROSITE" id="PS00584">
    <property type="entry name" value="PFKB_KINASES_2"/>
    <property type="match status" value="1"/>
</dbReference>
<feature type="domain" description="Carbohydrate kinase PfkB" evidence="4">
    <location>
        <begin position="25"/>
        <end position="287"/>
    </location>
</feature>
<dbReference type="InterPro" id="IPR011611">
    <property type="entry name" value="PfkB_dom"/>
</dbReference>
<evidence type="ECO:0000256" key="2">
    <source>
        <dbReference type="ARBA" id="ARBA00022679"/>
    </source>
</evidence>
<dbReference type="RefSeq" id="WP_178267343.1">
    <property type="nucleotide sequence ID" value="NZ_JAPZVM010000003.1"/>
</dbReference>
<dbReference type="PANTHER" id="PTHR43085:SF57">
    <property type="entry name" value="CARBOHYDRATE KINASE PFKB DOMAIN-CONTAINING PROTEIN"/>
    <property type="match status" value="1"/>
</dbReference>
<organism evidence="5 6">
    <name type="scientific">Phocaeicola acetigenes</name>
    <dbReference type="NCBI Taxonomy" id="3016083"/>
    <lineage>
        <taxon>Bacteria</taxon>
        <taxon>Pseudomonadati</taxon>
        <taxon>Bacteroidota</taxon>
        <taxon>Bacteroidia</taxon>
        <taxon>Bacteroidales</taxon>
        <taxon>Bacteroidaceae</taxon>
        <taxon>Phocaeicola</taxon>
    </lineage>
</organism>
<dbReference type="GO" id="GO:0016301">
    <property type="term" value="F:kinase activity"/>
    <property type="evidence" value="ECO:0007669"/>
    <property type="project" value="UniProtKB-KW"/>
</dbReference>
<name>A0ABT4PGW1_9BACT</name>
<reference evidence="5" key="1">
    <citation type="submission" date="2022-12" db="EMBL/GenBank/DDBJ databases">
        <title>Phocaeicola acetigenes sp. nov., isolated feces from a healthy human.</title>
        <authorList>
            <person name="Do H."/>
            <person name="Ha Y.B."/>
            <person name="Kim J.-S."/>
            <person name="Suh M.K."/>
            <person name="Kim H.S."/>
            <person name="Lee J.-S."/>
        </authorList>
    </citation>
    <scope>NUCLEOTIDE SEQUENCE</scope>
    <source>
        <strain evidence="5">KGMB11183</strain>
    </source>
</reference>
<keyword evidence="3 5" id="KW-0418">Kinase</keyword>
<accession>A0ABT4PGW1</accession>
<dbReference type="Gene3D" id="3.40.1190.20">
    <property type="match status" value="1"/>
</dbReference>
<dbReference type="SUPFAM" id="SSF53613">
    <property type="entry name" value="Ribokinase-like"/>
    <property type="match status" value="1"/>
</dbReference>
<keyword evidence="6" id="KW-1185">Reference proteome</keyword>
<sequence length="308" mass="34594">MRRVIGIGETILDILFRDNQPQAAVPGGSVYNAAISLGRMGVNVMFISETGNDRVGEMILQNMRDNGVSTEHVNVFPEGKSPVSLAFLNERNDAEYIFYKDYPRQRLEVKMPEITADDIIMIGSYFAITPVLRDKVVELLEQAHKAGAIIYYDVNFRSTHRNEAIKLMPTILENFEYADILRGSTEDFQNMFGLAEADAVYRKHVAFYCQNFICTDADKDICLRTRQVTKNYPVEPLQAVSTIGAGDNFNAGVVFGLLKNRIRRNDLAELTEADWDAIIQCGKDFSADVCKSVNNSVSKAFAEAYKNK</sequence>
<evidence type="ECO:0000256" key="1">
    <source>
        <dbReference type="ARBA" id="ARBA00010688"/>
    </source>
</evidence>